<evidence type="ECO:0000256" key="1">
    <source>
        <dbReference type="SAM" id="MobiDB-lite"/>
    </source>
</evidence>
<dbReference type="EMBL" id="MBDO02000156">
    <property type="protein sequence ID" value="RLN61452.1"/>
    <property type="molecule type" value="Genomic_DNA"/>
</dbReference>
<reference evidence="2 3" key="1">
    <citation type="submission" date="2018-07" db="EMBL/GenBank/DDBJ databases">
        <title>Genome sequencing of oomycete isolates from Chile give support for New Zealand origin for Phytophthora kernoviae and make available the first Nothophytophthora sp. genome.</title>
        <authorList>
            <person name="Studholme D.J."/>
            <person name="Sanfuentes E."/>
            <person name="Panda P."/>
            <person name="Hill R."/>
            <person name="Sambles C."/>
            <person name="Grant M."/>
            <person name="Williams N.M."/>
            <person name="Mcdougal R.L."/>
        </authorList>
    </citation>
    <scope>NUCLEOTIDE SEQUENCE [LARGE SCALE GENOMIC DNA]</scope>
    <source>
        <strain evidence="2">Chile6</strain>
    </source>
</reference>
<organism evidence="2 3">
    <name type="scientific">Phytophthora kernoviae</name>
    <dbReference type="NCBI Taxonomy" id="325452"/>
    <lineage>
        <taxon>Eukaryota</taxon>
        <taxon>Sar</taxon>
        <taxon>Stramenopiles</taxon>
        <taxon>Oomycota</taxon>
        <taxon>Peronosporomycetes</taxon>
        <taxon>Peronosporales</taxon>
        <taxon>Peronosporaceae</taxon>
        <taxon>Phytophthora</taxon>
    </lineage>
</organism>
<feature type="region of interest" description="Disordered" evidence="1">
    <location>
        <begin position="244"/>
        <end position="283"/>
    </location>
</feature>
<evidence type="ECO:0000313" key="3">
    <source>
        <dbReference type="Proteomes" id="UP000277300"/>
    </source>
</evidence>
<evidence type="ECO:0000313" key="2">
    <source>
        <dbReference type="EMBL" id="RLN61452.1"/>
    </source>
</evidence>
<dbReference type="AlphaFoldDB" id="A0A3F2RNZ9"/>
<comment type="caution">
    <text evidence="2">The sequence shown here is derived from an EMBL/GenBank/DDBJ whole genome shotgun (WGS) entry which is preliminary data.</text>
</comment>
<protein>
    <submittedName>
        <fullName evidence="2">Uncharacterized protein</fullName>
    </submittedName>
</protein>
<feature type="compositionally biased region" description="Polar residues" evidence="1">
    <location>
        <begin position="273"/>
        <end position="283"/>
    </location>
</feature>
<dbReference type="Proteomes" id="UP000277300">
    <property type="component" value="Unassembled WGS sequence"/>
</dbReference>
<name>A0A3F2RNZ9_9STRA</name>
<accession>A0A3F2RNZ9</accession>
<sequence length="283" mass="31682">MMRVLQNDVKRLSFDELHTLSFVFFSKRAASRWILKALRFQKAAIVFKDTTRRLEEEGTGHYTAAQLEVQYAIRIYGGGKLGLVALARVFARFSEAKVLDVEYARASLTEIYDNRYHTIRFAQTTCPLPLNDSDSDHDDADAMELDDVLHEAAHGDDDAQYAFTEGNGGALKTDYPMAEAETQYTKDIDSKEEAILPTTAKGKADVTMVTEDTTGDEEWPNATQLPFMSLHPPEQTTSLTVTSTLRAQPSAKSQRRKKQHEGKIGLQEGAIKGTQTSMTNYMQ</sequence>
<gene>
    <name evidence="2" type="ORF">BBP00_00005407</name>
</gene>
<proteinExistence type="predicted"/>
<dbReference type="OrthoDB" id="126830at2759"/>